<evidence type="ECO:0000313" key="1">
    <source>
        <dbReference type="EMBL" id="CAF1258339.1"/>
    </source>
</evidence>
<comment type="caution">
    <text evidence="1">The sequence shown here is derived from an EMBL/GenBank/DDBJ whole genome shotgun (WGS) entry which is preliminary data.</text>
</comment>
<gene>
    <name evidence="1" type="ORF">EDS130_LOCUS28373</name>
</gene>
<evidence type="ECO:0000313" key="2">
    <source>
        <dbReference type="Proteomes" id="UP000663852"/>
    </source>
</evidence>
<organism evidence="1 2">
    <name type="scientific">Adineta ricciae</name>
    <name type="common">Rotifer</name>
    <dbReference type="NCBI Taxonomy" id="249248"/>
    <lineage>
        <taxon>Eukaryota</taxon>
        <taxon>Metazoa</taxon>
        <taxon>Spiralia</taxon>
        <taxon>Gnathifera</taxon>
        <taxon>Rotifera</taxon>
        <taxon>Eurotatoria</taxon>
        <taxon>Bdelloidea</taxon>
        <taxon>Adinetida</taxon>
        <taxon>Adinetidae</taxon>
        <taxon>Adineta</taxon>
    </lineage>
</organism>
<name>A0A815AKP7_ADIRI</name>
<dbReference type="Proteomes" id="UP000663852">
    <property type="component" value="Unassembled WGS sequence"/>
</dbReference>
<protein>
    <submittedName>
        <fullName evidence="1">Uncharacterized protein</fullName>
    </submittedName>
</protein>
<dbReference type="AlphaFoldDB" id="A0A815AKP7"/>
<sequence length="72" mass="8048">MSQSDLADLERLTTEISQHMEKKVAICAAIASRISVGPSYSDLSWCLTKCEESLQDAIDQKNLVLMYIQQAQ</sequence>
<proteinExistence type="predicted"/>
<accession>A0A815AKP7</accession>
<reference evidence="1" key="1">
    <citation type="submission" date="2021-02" db="EMBL/GenBank/DDBJ databases">
        <authorList>
            <person name="Nowell W R."/>
        </authorList>
    </citation>
    <scope>NUCLEOTIDE SEQUENCE</scope>
</reference>
<dbReference type="EMBL" id="CAJNOJ010000184">
    <property type="protein sequence ID" value="CAF1258339.1"/>
    <property type="molecule type" value="Genomic_DNA"/>
</dbReference>